<dbReference type="PANTHER" id="PTHR30332:SF17">
    <property type="entry name" value="TYPE IV PILIATION SYSTEM PROTEIN DR_0774-RELATED"/>
    <property type="match status" value="1"/>
</dbReference>
<dbReference type="Gene3D" id="1.25.40.10">
    <property type="entry name" value="Tetratricopeptide repeat domain"/>
    <property type="match status" value="1"/>
</dbReference>
<dbReference type="PROSITE" id="PS51257">
    <property type="entry name" value="PROKAR_LIPOPROTEIN"/>
    <property type="match status" value="1"/>
</dbReference>
<dbReference type="InterPro" id="IPR038591">
    <property type="entry name" value="NolW-like_sf"/>
</dbReference>
<keyword evidence="4" id="KW-0472">Membrane</keyword>
<dbReference type="Pfam" id="PF03958">
    <property type="entry name" value="Secretin_N"/>
    <property type="match status" value="1"/>
</dbReference>
<dbReference type="SMART" id="SM00028">
    <property type="entry name" value="TPR"/>
    <property type="match status" value="2"/>
</dbReference>
<dbReference type="SMART" id="SM00965">
    <property type="entry name" value="STN"/>
    <property type="match status" value="1"/>
</dbReference>
<evidence type="ECO:0000256" key="8">
    <source>
        <dbReference type="RuleBase" id="RU004004"/>
    </source>
</evidence>
<dbReference type="AlphaFoldDB" id="A0A8J6XQ93"/>
<evidence type="ECO:0000256" key="3">
    <source>
        <dbReference type="ARBA" id="ARBA00022729"/>
    </source>
</evidence>
<dbReference type="EMBL" id="JACXWD010000001">
    <property type="protein sequence ID" value="MBD3866622.1"/>
    <property type="molecule type" value="Genomic_DNA"/>
</dbReference>
<evidence type="ECO:0000256" key="4">
    <source>
        <dbReference type="ARBA" id="ARBA00023136"/>
    </source>
</evidence>
<dbReference type="PROSITE" id="PS50005">
    <property type="entry name" value="TPR"/>
    <property type="match status" value="1"/>
</dbReference>
<evidence type="ECO:0000313" key="13">
    <source>
        <dbReference type="Proteomes" id="UP000648239"/>
    </source>
</evidence>
<dbReference type="InterPro" id="IPR011662">
    <property type="entry name" value="Secretin/TonB_short_N"/>
</dbReference>
<dbReference type="InterPro" id="IPR011990">
    <property type="entry name" value="TPR-like_helical_dom_sf"/>
</dbReference>
<feature type="compositionally biased region" description="Basic and acidic residues" evidence="9">
    <location>
        <begin position="609"/>
        <end position="622"/>
    </location>
</feature>
<dbReference type="Gene3D" id="2.60.40.680">
    <property type="match status" value="1"/>
</dbReference>
<protein>
    <recommendedName>
        <fullName evidence="11">Secretin/TonB short N-terminal domain-containing protein</fullName>
    </recommendedName>
</protein>
<dbReference type="InterPro" id="IPR008965">
    <property type="entry name" value="CBM2/CBM3_carb-bd_dom_sf"/>
</dbReference>
<feature type="signal peptide" evidence="10">
    <location>
        <begin position="1"/>
        <end position="26"/>
    </location>
</feature>
<sequence length="805" mass="87038">MVKGSISKATTLVVACLLLGLLTGCAAQKAYRRAEKESRRDNWDQAVLDYSKAKSLDPGNPRYGVALERAKLKSSAQHFQKGKRYMAANQLRLAVAEFQQTLLLHPGNQHARNEMTKALRELELLASGPSDLERMKERARLESMGPPRLDPTSNIPIILNFQDVEVGKIFDAIGKASQINFIFDEKTDLDQKKTIDLGNVTLEKAMDILMLQTKNFYKVIDEHTILIAPDTRPKRQEYEDQVIRTFYLSNGDTKQVVTLLRSLLQSRQIAENPDLNSVTIKDTPDKVAIAERIITSNDKSKGEVLIDVELLEINRTLTQNLGIDLSSKTMSLQFQDGAASLPLNNLNVLKQKGNWSVGVIPSVIINFLKSDTDSKSIAKPQLRVTEGEKAEILIGDRVPIPTTSFNTSQTVGGNIVPITSFTYQNVGITVQMEARVHHNKEVTLTVQVEVSQVTGSVETGSGQAQPIIGTRQIQSVLRLRDGETSVLAGLIKQEDTNTLSGVPGIMDTPGLGRMFSNKNTQRASTDIIMTLTPQIIRMPDITEEDLATLWVGTEENMRLRGPTRGVFGITAFGSGDVPGAATDTTADAVAGAAERRTGGGGVSTITPSDEVRQDREARERDASTSSGGDSSDRGSNRPEIVPLAEGDVTRDEGEPPLDDTPEQPTGPAVVRLVPSSGQVRVGDPVIIQVFIDNGNDVGSVPFHLRYDRQMMQFVPPAGEGGFLNGDGTNTVFLATEAAGGGEIVVGHSRMGGSQGAAGSGVLGTFQFQAINPGDCTFTFSGATVKNPQARNRPASFVPATVQVVE</sequence>
<dbReference type="SUPFAM" id="SSF48452">
    <property type="entry name" value="TPR-like"/>
    <property type="match status" value="1"/>
</dbReference>
<dbReference type="InterPro" id="IPR001775">
    <property type="entry name" value="GspD/PilQ"/>
</dbReference>
<reference evidence="12 13" key="1">
    <citation type="submission" date="2020-08" db="EMBL/GenBank/DDBJ databases">
        <title>Acidobacteriota in marine sediments use diverse sulfur dissimilation pathways.</title>
        <authorList>
            <person name="Wasmund K."/>
        </authorList>
    </citation>
    <scope>NUCLEOTIDE SEQUENCE [LARGE SCALE GENOMIC DNA]</scope>
    <source>
        <strain evidence="12">MAG AM4</strain>
    </source>
</reference>
<dbReference type="Pfam" id="PF00263">
    <property type="entry name" value="Secretin"/>
    <property type="match status" value="1"/>
</dbReference>
<dbReference type="GO" id="GO:0009306">
    <property type="term" value="P:protein secretion"/>
    <property type="evidence" value="ECO:0007669"/>
    <property type="project" value="InterPro"/>
</dbReference>
<feature type="repeat" description="TPR" evidence="6">
    <location>
        <begin position="75"/>
        <end position="108"/>
    </location>
</feature>
<evidence type="ECO:0000256" key="5">
    <source>
        <dbReference type="ARBA" id="ARBA00023237"/>
    </source>
</evidence>
<dbReference type="InterPro" id="IPR005644">
    <property type="entry name" value="NolW-like"/>
</dbReference>
<organism evidence="12 13">
    <name type="scientific">Candidatus Polarisedimenticola svalbardensis</name>
    <dbReference type="NCBI Taxonomy" id="2886004"/>
    <lineage>
        <taxon>Bacteria</taxon>
        <taxon>Pseudomonadati</taxon>
        <taxon>Acidobacteriota</taxon>
        <taxon>Candidatus Polarisedimenticolia</taxon>
        <taxon>Candidatus Polarisedimenticolales</taxon>
        <taxon>Candidatus Polarisedimenticolaceae</taxon>
        <taxon>Candidatus Polarisedimenticola</taxon>
    </lineage>
</organism>
<keyword evidence="2 8" id="KW-0813">Transport</keyword>
<dbReference type="PANTHER" id="PTHR30332">
    <property type="entry name" value="PROBABLE GENERAL SECRETION PATHWAY PROTEIN D"/>
    <property type="match status" value="1"/>
</dbReference>
<dbReference type="SUPFAM" id="SSF49384">
    <property type="entry name" value="Carbohydrate-binding domain"/>
    <property type="match status" value="1"/>
</dbReference>
<feature type="chain" id="PRO_5035171879" description="Secretin/TonB short N-terminal domain-containing protein" evidence="10">
    <location>
        <begin position="27"/>
        <end position="805"/>
    </location>
</feature>
<comment type="subcellular location">
    <subcellularLocation>
        <location evidence="8">Cell outer membrane</location>
    </subcellularLocation>
    <subcellularLocation>
        <location evidence="1">Membrane</location>
    </subcellularLocation>
</comment>
<feature type="region of interest" description="Disordered" evidence="9">
    <location>
        <begin position="593"/>
        <end position="669"/>
    </location>
</feature>
<name>A0A8J6XQ93_9BACT</name>
<dbReference type="GO" id="GO:0009279">
    <property type="term" value="C:cell outer membrane"/>
    <property type="evidence" value="ECO:0007669"/>
    <property type="project" value="UniProtKB-SubCell"/>
</dbReference>
<dbReference type="CDD" id="cd08547">
    <property type="entry name" value="Type_II_cohesin"/>
    <property type="match status" value="1"/>
</dbReference>
<evidence type="ECO:0000313" key="12">
    <source>
        <dbReference type="EMBL" id="MBD3866622.1"/>
    </source>
</evidence>
<dbReference type="InterPro" id="IPR004846">
    <property type="entry name" value="T2SS/T3SS_dom"/>
</dbReference>
<evidence type="ECO:0000256" key="9">
    <source>
        <dbReference type="SAM" id="MobiDB-lite"/>
    </source>
</evidence>
<comment type="similarity">
    <text evidence="7">Belongs to the bacterial secretin family.</text>
</comment>
<dbReference type="GO" id="GO:0015627">
    <property type="term" value="C:type II protein secretion system complex"/>
    <property type="evidence" value="ECO:0007669"/>
    <property type="project" value="TreeGrafter"/>
</dbReference>
<dbReference type="GO" id="GO:0030246">
    <property type="term" value="F:carbohydrate binding"/>
    <property type="evidence" value="ECO:0007669"/>
    <property type="project" value="InterPro"/>
</dbReference>
<feature type="domain" description="Secretin/TonB short N-terminal" evidence="11">
    <location>
        <begin position="179"/>
        <end position="230"/>
    </location>
</feature>
<proteinExistence type="inferred from homology"/>
<evidence type="ECO:0000256" key="10">
    <source>
        <dbReference type="SAM" id="SignalP"/>
    </source>
</evidence>
<gene>
    <name evidence="12" type="ORF">IFK94_00710</name>
</gene>
<keyword evidence="5" id="KW-0998">Cell outer membrane</keyword>
<evidence type="ECO:0000256" key="1">
    <source>
        <dbReference type="ARBA" id="ARBA00004370"/>
    </source>
</evidence>
<keyword evidence="6" id="KW-0802">TPR repeat</keyword>
<evidence type="ECO:0000256" key="6">
    <source>
        <dbReference type="PROSITE-ProRule" id="PRU00339"/>
    </source>
</evidence>
<dbReference type="Gene3D" id="3.30.1370.120">
    <property type="match status" value="1"/>
</dbReference>
<dbReference type="InterPro" id="IPR050810">
    <property type="entry name" value="Bact_Secretion_Sys_Channel"/>
</dbReference>
<comment type="caution">
    <text evidence="12">The sequence shown here is derived from an EMBL/GenBank/DDBJ whole genome shotgun (WGS) entry which is preliminary data.</text>
</comment>
<accession>A0A8J6XQ93</accession>
<evidence type="ECO:0000259" key="11">
    <source>
        <dbReference type="SMART" id="SM00965"/>
    </source>
</evidence>
<dbReference type="InterPro" id="IPR019734">
    <property type="entry name" value="TPR_rpt"/>
</dbReference>
<dbReference type="Proteomes" id="UP000648239">
    <property type="component" value="Unassembled WGS sequence"/>
</dbReference>
<dbReference type="PRINTS" id="PR00811">
    <property type="entry name" value="BCTERIALGSPD"/>
</dbReference>
<keyword evidence="3 10" id="KW-0732">Signal</keyword>
<evidence type="ECO:0000256" key="7">
    <source>
        <dbReference type="RuleBase" id="RU004003"/>
    </source>
</evidence>
<evidence type="ECO:0000256" key="2">
    <source>
        <dbReference type="ARBA" id="ARBA00022448"/>
    </source>
</evidence>